<dbReference type="Proteomes" id="UP000580568">
    <property type="component" value="Unassembled WGS sequence"/>
</dbReference>
<comment type="caution">
    <text evidence="1">The sequence shown here is derived from an EMBL/GenBank/DDBJ whole genome shotgun (WGS) entry which is preliminary data.</text>
</comment>
<evidence type="ECO:0000313" key="2">
    <source>
        <dbReference type="Proteomes" id="UP000580568"/>
    </source>
</evidence>
<organism evidence="1 2">
    <name type="scientific">Clostridium fungisolvens</name>
    <dbReference type="NCBI Taxonomy" id="1604897"/>
    <lineage>
        <taxon>Bacteria</taxon>
        <taxon>Bacillati</taxon>
        <taxon>Bacillota</taxon>
        <taxon>Clostridia</taxon>
        <taxon>Eubacteriales</taxon>
        <taxon>Clostridiaceae</taxon>
        <taxon>Clostridium</taxon>
    </lineage>
</organism>
<dbReference type="RefSeq" id="WP_183275742.1">
    <property type="nucleotide sequence ID" value="NZ_BLZR01000001.1"/>
</dbReference>
<accession>A0A6V8SBT7</accession>
<reference evidence="1 2" key="1">
    <citation type="submission" date="2020-07" db="EMBL/GenBank/DDBJ databases">
        <title>A new beta-1,3-glucan-decomposing anaerobic bacterium isolated from anoxic soil subjected to biological soil disinfestation.</title>
        <authorList>
            <person name="Ueki A."/>
            <person name="Tonouchi A."/>
        </authorList>
    </citation>
    <scope>NUCLEOTIDE SEQUENCE [LARGE SCALE GENOMIC DNA]</scope>
    <source>
        <strain evidence="1 2">TW1</strain>
    </source>
</reference>
<gene>
    <name evidence="1" type="ORF">bsdtw1_00211</name>
</gene>
<protein>
    <submittedName>
        <fullName evidence="1">Uncharacterized protein</fullName>
    </submittedName>
</protein>
<evidence type="ECO:0000313" key="1">
    <source>
        <dbReference type="EMBL" id="GFP74166.1"/>
    </source>
</evidence>
<dbReference type="EMBL" id="BLZR01000001">
    <property type="protein sequence ID" value="GFP74166.1"/>
    <property type="molecule type" value="Genomic_DNA"/>
</dbReference>
<sequence length="110" mass="12039">MDEKWKKRALALSVATAVSLASPLYSEGKLIVKANSNNGISEDEEQETIDQFENDDAYHGTGSTAIIFPSNVPILLRGKATKFSSDSWKAWQDGKGLYGYKSDRMTSSSS</sequence>
<dbReference type="AlphaFoldDB" id="A0A6V8SBT7"/>
<name>A0A6V8SBT7_9CLOT</name>
<proteinExistence type="predicted"/>
<keyword evidence="2" id="KW-1185">Reference proteome</keyword>